<gene>
    <name evidence="2" type="ORF">X474_05270</name>
</gene>
<dbReference type="AlphaFoldDB" id="A0A0D2K0G2"/>
<dbReference type="EMBL" id="AZAC01000004">
    <property type="protein sequence ID" value="KIX15230.1"/>
    <property type="molecule type" value="Genomic_DNA"/>
</dbReference>
<name>A0A0D2K0G2_9BACT</name>
<protein>
    <submittedName>
        <fullName evidence="2">Uncharacterized protein</fullName>
    </submittedName>
</protein>
<evidence type="ECO:0000313" key="2">
    <source>
        <dbReference type="EMBL" id="KIX15230.1"/>
    </source>
</evidence>
<keyword evidence="3" id="KW-1185">Reference proteome</keyword>
<comment type="caution">
    <text evidence="2">The sequence shown here is derived from an EMBL/GenBank/DDBJ whole genome shotgun (WGS) entry which is preliminary data.</text>
</comment>
<dbReference type="OrthoDB" id="9915141at2"/>
<feature type="region of interest" description="Disordered" evidence="1">
    <location>
        <begin position="50"/>
        <end position="90"/>
    </location>
</feature>
<dbReference type="Proteomes" id="UP000032233">
    <property type="component" value="Unassembled WGS sequence"/>
</dbReference>
<dbReference type="InParanoid" id="A0A0D2K0G2"/>
<accession>A0A0D2K0G2</accession>
<sequence length="108" mass="12223">MRHLSIICALCVLFLVALPAWSLTPDEVIRLKKAGVSDEVIQKMLEQEKAGVATQGPMTETEDEVVYRAGSQTPEEIEENRRREREKEDKSMEVLKGVIIDTRNPSLK</sequence>
<organism evidence="2 3">
    <name type="scientific">Dethiosulfatarculus sandiegensis</name>
    <dbReference type="NCBI Taxonomy" id="1429043"/>
    <lineage>
        <taxon>Bacteria</taxon>
        <taxon>Pseudomonadati</taxon>
        <taxon>Thermodesulfobacteriota</taxon>
        <taxon>Desulfarculia</taxon>
        <taxon>Desulfarculales</taxon>
        <taxon>Desulfarculaceae</taxon>
        <taxon>Dethiosulfatarculus</taxon>
    </lineage>
</organism>
<feature type="compositionally biased region" description="Basic and acidic residues" evidence="1">
    <location>
        <begin position="79"/>
        <end position="90"/>
    </location>
</feature>
<reference evidence="2 3" key="1">
    <citation type="submission" date="2013-11" db="EMBL/GenBank/DDBJ databases">
        <title>Metagenomic analysis of a methanogenic consortium involved in long chain n-alkane degradation.</title>
        <authorList>
            <person name="Davidova I.A."/>
            <person name="Callaghan A.V."/>
            <person name="Wawrik B."/>
            <person name="Pruitt S."/>
            <person name="Marks C."/>
            <person name="Duncan K.E."/>
            <person name="Suflita J.M."/>
        </authorList>
    </citation>
    <scope>NUCLEOTIDE SEQUENCE [LARGE SCALE GENOMIC DNA]</scope>
    <source>
        <strain evidence="2 3">SPR</strain>
    </source>
</reference>
<evidence type="ECO:0000256" key="1">
    <source>
        <dbReference type="SAM" id="MobiDB-lite"/>
    </source>
</evidence>
<dbReference type="RefSeq" id="WP_044347113.1">
    <property type="nucleotide sequence ID" value="NZ_AZAC01000004.1"/>
</dbReference>
<dbReference type="STRING" id="1429043.X474_05270"/>
<proteinExistence type="predicted"/>
<evidence type="ECO:0000313" key="3">
    <source>
        <dbReference type="Proteomes" id="UP000032233"/>
    </source>
</evidence>